<feature type="transmembrane region" description="Helical" evidence="9">
    <location>
        <begin position="96"/>
        <end position="117"/>
    </location>
</feature>
<accession>A0A3S2YSV9</accession>
<gene>
    <name evidence="11" type="ORF">EOE48_09770</name>
</gene>
<dbReference type="PANTHER" id="PTHR43528:SF1">
    <property type="entry name" value="ALPHA-KETOGLUTARATE PERMEASE"/>
    <property type="match status" value="1"/>
</dbReference>
<keyword evidence="7 9" id="KW-1133">Transmembrane helix</keyword>
<evidence type="ECO:0000256" key="3">
    <source>
        <dbReference type="ARBA" id="ARBA00022448"/>
    </source>
</evidence>
<dbReference type="Pfam" id="PF07690">
    <property type="entry name" value="MFS_1"/>
    <property type="match status" value="1"/>
</dbReference>
<dbReference type="InterPro" id="IPR011701">
    <property type="entry name" value="MFS"/>
</dbReference>
<keyword evidence="3" id="KW-0813">Transport</keyword>
<dbReference type="Gene3D" id="1.20.1250.20">
    <property type="entry name" value="MFS general substrate transporter like domains"/>
    <property type="match status" value="1"/>
</dbReference>
<dbReference type="InterPro" id="IPR036259">
    <property type="entry name" value="MFS_trans_sf"/>
</dbReference>
<reference evidence="11 12" key="1">
    <citation type="submission" date="2019-01" db="EMBL/GenBank/DDBJ databases">
        <authorList>
            <person name="Chen W.-M."/>
        </authorList>
    </citation>
    <scope>NUCLEOTIDE SEQUENCE [LARGE SCALE GENOMIC DNA]</scope>
    <source>
        <strain evidence="11 12">TER-1</strain>
    </source>
</reference>
<dbReference type="PANTHER" id="PTHR43528">
    <property type="entry name" value="ALPHA-KETOGLUTARATE PERMEASE"/>
    <property type="match status" value="1"/>
</dbReference>
<feature type="transmembrane region" description="Helical" evidence="9">
    <location>
        <begin position="312"/>
        <end position="331"/>
    </location>
</feature>
<evidence type="ECO:0000256" key="5">
    <source>
        <dbReference type="ARBA" id="ARBA00022692"/>
    </source>
</evidence>
<feature type="transmembrane region" description="Helical" evidence="9">
    <location>
        <begin position="337"/>
        <end position="361"/>
    </location>
</feature>
<dbReference type="InterPro" id="IPR020846">
    <property type="entry name" value="MFS_dom"/>
</dbReference>
<evidence type="ECO:0000256" key="6">
    <source>
        <dbReference type="ARBA" id="ARBA00022847"/>
    </source>
</evidence>
<dbReference type="SUPFAM" id="SSF103473">
    <property type="entry name" value="MFS general substrate transporter"/>
    <property type="match status" value="1"/>
</dbReference>
<feature type="domain" description="Major facilitator superfamily (MFS) profile" evidence="10">
    <location>
        <begin position="24"/>
        <end position="429"/>
    </location>
</feature>
<dbReference type="Pfam" id="PF00083">
    <property type="entry name" value="Sugar_tr"/>
    <property type="match status" value="1"/>
</dbReference>
<protein>
    <submittedName>
        <fullName evidence="11">MFS transporter</fullName>
    </submittedName>
</protein>
<evidence type="ECO:0000313" key="11">
    <source>
        <dbReference type="EMBL" id="RVU18665.1"/>
    </source>
</evidence>
<evidence type="ECO:0000256" key="2">
    <source>
        <dbReference type="ARBA" id="ARBA00008240"/>
    </source>
</evidence>
<feature type="transmembrane region" description="Helical" evidence="9">
    <location>
        <begin position="63"/>
        <end position="84"/>
    </location>
</feature>
<keyword evidence="6" id="KW-0769">Symport</keyword>
<dbReference type="PROSITE" id="PS50850">
    <property type="entry name" value="MFS"/>
    <property type="match status" value="1"/>
</dbReference>
<feature type="transmembrane region" description="Helical" evidence="9">
    <location>
        <begin position="196"/>
        <end position="215"/>
    </location>
</feature>
<feature type="transmembrane region" description="Helical" evidence="9">
    <location>
        <begin position="123"/>
        <end position="150"/>
    </location>
</feature>
<dbReference type="OrthoDB" id="9783227at2"/>
<name>A0A3S2YSV9_9HYPH</name>
<evidence type="ECO:0000256" key="8">
    <source>
        <dbReference type="ARBA" id="ARBA00023136"/>
    </source>
</evidence>
<evidence type="ECO:0000259" key="10">
    <source>
        <dbReference type="PROSITE" id="PS50850"/>
    </source>
</evidence>
<dbReference type="InterPro" id="IPR005828">
    <property type="entry name" value="MFS_sugar_transport-like"/>
</dbReference>
<dbReference type="GO" id="GO:0005886">
    <property type="term" value="C:plasma membrane"/>
    <property type="evidence" value="ECO:0007669"/>
    <property type="project" value="UniProtKB-SubCell"/>
</dbReference>
<comment type="subcellular location">
    <subcellularLocation>
        <location evidence="1">Cell membrane</location>
        <topology evidence="1">Multi-pass membrane protein</topology>
    </subcellularLocation>
</comment>
<evidence type="ECO:0000313" key="12">
    <source>
        <dbReference type="Proteomes" id="UP000286997"/>
    </source>
</evidence>
<feature type="transmembrane region" description="Helical" evidence="9">
    <location>
        <begin position="373"/>
        <end position="396"/>
    </location>
</feature>
<evidence type="ECO:0000256" key="7">
    <source>
        <dbReference type="ARBA" id="ARBA00022989"/>
    </source>
</evidence>
<keyword evidence="8 9" id="KW-0472">Membrane</keyword>
<keyword evidence="12" id="KW-1185">Reference proteome</keyword>
<keyword evidence="5 9" id="KW-0812">Transmembrane</keyword>
<dbReference type="InterPro" id="IPR005829">
    <property type="entry name" value="Sugar_transporter_CS"/>
</dbReference>
<feature type="transmembrane region" description="Helical" evidence="9">
    <location>
        <begin position="249"/>
        <end position="269"/>
    </location>
</feature>
<dbReference type="GO" id="GO:0015293">
    <property type="term" value="F:symporter activity"/>
    <property type="evidence" value="ECO:0007669"/>
    <property type="project" value="UniProtKB-KW"/>
</dbReference>
<evidence type="ECO:0000256" key="1">
    <source>
        <dbReference type="ARBA" id="ARBA00004651"/>
    </source>
</evidence>
<comment type="similarity">
    <text evidence="2">Belongs to the major facilitator superfamily. Metabolite:H+ Symporter (MHS) family (TC 2.A.1.6) family.</text>
</comment>
<dbReference type="PROSITE" id="PS00216">
    <property type="entry name" value="SUGAR_TRANSPORT_1"/>
    <property type="match status" value="1"/>
</dbReference>
<proteinExistence type="inferred from homology"/>
<evidence type="ECO:0000256" key="4">
    <source>
        <dbReference type="ARBA" id="ARBA00022475"/>
    </source>
</evidence>
<keyword evidence="4" id="KW-1003">Cell membrane</keyword>
<dbReference type="RefSeq" id="WP_127728609.1">
    <property type="nucleotide sequence ID" value="NZ_SACP01000008.1"/>
</dbReference>
<organism evidence="11 12">
    <name type="scientific">Methylobacterium oryzihabitans</name>
    <dbReference type="NCBI Taxonomy" id="2499852"/>
    <lineage>
        <taxon>Bacteria</taxon>
        <taxon>Pseudomonadati</taxon>
        <taxon>Pseudomonadota</taxon>
        <taxon>Alphaproteobacteria</taxon>
        <taxon>Hyphomicrobiales</taxon>
        <taxon>Methylobacteriaceae</taxon>
        <taxon>Methylobacterium</taxon>
    </lineage>
</organism>
<dbReference type="FunFam" id="1.20.1250.20:FF:000001">
    <property type="entry name" value="Dicarboxylate MFS transporter"/>
    <property type="match status" value="1"/>
</dbReference>
<feature type="transmembrane region" description="Helical" evidence="9">
    <location>
        <begin position="162"/>
        <end position="184"/>
    </location>
</feature>
<sequence>MAGTMEMAGLGPLAVATRRRERDGLLAGAVGNLLEWYDFAIYGYFGAILGRAFFPAENPTTSLLSALAVFAAAFFMRPLGGILFGHIGDRHGRGRALVLSAALMTVSTVTIGCLPTYETAGLAAPVLLVVLRLAQGLSVGGEYTSSVIFLVERSPARRRGLFGSFACSSAGGGMLLGSLAGVGVTSLLEPAEVAAWGWRIPFLLGLGLGLFILVLRRRLGEEAAQDARDAARSPLREALATEGGTMLRAGLMTMAPAASFYIAFVYLVTFLQSQDGVTEHAAFLLNTVAMLMVIGATPLMAALSDRVGRKRLLTVLTAGLAVAGWPLFSLIDTRSWPLILAGQAGFAVLVGGILALLPATLVEMTRARTRCTAMAVSFNAAMALFGGTAPMVAAALVQRAGLPTSPGLYIAALAALSLVAVATLRDRTGQPLD</sequence>
<dbReference type="AlphaFoldDB" id="A0A3S2YSV9"/>
<feature type="transmembrane region" description="Helical" evidence="9">
    <location>
        <begin position="281"/>
        <end position="300"/>
    </location>
</feature>
<dbReference type="Proteomes" id="UP000286997">
    <property type="component" value="Unassembled WGS sequence"/>
</dbReference>
<feature type="transmembrane region" description="Helical" evidence="9">
    <location>
        <begin position="408"/>
        <end position="424"/>
    </location>
</feature>
<dbReference type="EMBL" id="SACP01000008">
    <property type="protein sequence ID" value="RVU18665.1"/>
    <property type="molecule type" value="Genomic_DNA"/>
</dbReference>
<dbReference type="InterPro" id="IPR051084">
    <property type="entry name" value="H+-coupled_symporters"/>
</dbReference>
<comment type="caution">
    <text evidence="11">The sequence shown here is derived from an EMBL/GenBank/DDBJ whole genome shotgun (WGS) entry which is preliminary data.</text>
</comment>
<evidence type="ECO:0000256" key="9">
    <source>
        <dbReference type="SAM" id="Phobius"/>
    </source>
</evidence>